<protein>
    <recommendedName>
        <fullName evidence="4">Aminodeoxyfutalosine deaminase/Imidazolonepropionase-like composite domain-containing protein</fullName>
    </recommendedName>
</protein>
<sequence length="185" mass="19009">MRTLHAADAVRPGDGTRIAGGAVLVEGRLIAAVGPYGELAAPGVRVRRWPGTIAPGAVLADGRDFLEGAYHPDPREAGELGTAPLTGDALAKLAMDDARWGASARRGLQRLLARGTVRVGGAPPSRPAVREALRRSGMGAVAPGELRAGEPATFAVFEEAADAGSDTGPRCVATVLGGRLVHRLR</sequence>
<keyword evidence="3" id="KW-0862">Zinc</keyword>
<comment type="caution">
    <text evidence="5">The sequence shown here is derived from an EMBL/GenBank/DDBJ whole genome shotgun (WGS) entry which is preliminary data.</text>
</comment>
<evidence type="ECO:0000256" key="3">
    <source>
        <dbReference type="ARBA" id="ARBA00022833"/>
    </source>
</evidence>
<dbReference type="RefSeq" id="WP_386416891.1">
    <property type="nucleotide sequence ID" value="NZ_JBHSZO010000032.1"/>
</dbReference>
<keyword evidence="2" id="KW-0378">Hydrolase</keyword>
<dbReference type="Pfam" id="PF22039">
    <property type="entry name" value="HUTI_composite_bact"/>
    <property type="match status" value="1"/>
</dbReference>
<keyword evidence="1" id="KW-0479">Metal-binding</keyword>
<dbReference type="SUPFAM" id="SSF51338">
    <property type="entry name" value="Composite domain of metallo-dependent hydrolases"/>
    <property type="match status" value="1"/>
</dbReference>
<dbReference type="EMBL" id="JBHSZO010000032">
    <property type="protein sequence ID" value="MFC7220303.1"/>
    <property type="molecule type" value="Genomic_DNA"/>
</dbReference>
<organism evidence="5 6">
    <name type="scientific">Streptomyces polyrhachis</name>
    <dbReference type="NCBI Taxonomy" id="1282885"/>
    <lineage>
        <taxon>Bacteria</taxon>
        <taxon>Bacillati</taxon>
        <taxon>Actinomycetota</taxon>
        <taxon>Actinomycetes</taxon>
        <taxon>Kitasatosporales</taxon>
        <taxon>Streptomycetaceae</taxon>
        <taxon>Streptomyces</taxon>
    </lineage>
</organism>
<gene>
    <name evidence="5" type="ORF">ACFQLX_19355</name>
</gene>
<name>A0ABW2GHW5_9ACTN</name>
<keyword evidence="6" id="KW-1185">Reference proteome</keyword>
<reference evidence="6" key="1">
    <citation type="journal article" date="2019" name="Int. J. Syst. Evol. Microbiol.">
        <title>The Global Catalogue of Microorganisms (GCM) 10K type strain sequencing project: providing services to taxonomists for standard genome sequencing and annotation.</title>
        <authorList>
            <consortium name="The Broad Institute Genomics Platform"/>
            <consortium name="The Broad Institute Genome Sequencing Center for Infectious Disease"/>
            <person name="Wu L."/>
            <person name="Ma J."/>
        </authorList>
    </citation>
    <scope>NUCLEOTIDE SEQUENCE [LARGE SCALE GENOMIC DNA]</scope>
    <source>
        <strain evidence="6">CGMCC 1.13681</strain>
    </source>
</reference>
<evidence type="ECO:0000313" key="6">
    <source>
        <dbReference type="Proteomes" id="UP001596413"/>
    </source>
</evidence>
<dbReference type="Proteomes" id="UP001596413">
    <property type="component" value="Unassembled WGS sequence"/>
</dbReference>
<dbReference type="InterPro" id="IPR054418">
    <property type="entry name" value="MQNX/HUTI_composite_N"/>
</dbReference>
<accession>A0ABW2GHW5</accession>
<evidence type="ECO:0000313" key="5">
    <source>
        <dbReference type="EMBL" id="MFC7220303.1"/>
    </source>
</evidence>
<evidence type="ECO:0000256" key="1">
    <source>
        <dbReference type="ARBA" id="ARBA00022723"/>
    </source>
</evidence>
<feature type="domain" description="Aminodeoxyfutalosine deaminase/Imidazolonepropionase-like composite" evidence="4">
    <location>
        <begin position="21"/>
        <end position="41"/>
    </location>
</feature>
<evidence type="ECO:0000259" key="4">
    <source>
        <dbReference type="Pfam" id="PF22039"/>
    </source>
</evidence>
<evidence type="ECO:0000256" key="2">
    <source>
        <dbReference type="ARBA" id="ARBA00022801"/>
    </source>
</evidence>
<dbReference type="InterPro" id="IPR011059">
    <property type="entry name" value="Metal-dep_hydrolase_composite"/>
</dbReference>
<proteinExistence type="predicted"/>